<keyword evidence="3" id="KW-1185">Reference proteome</keyword>
<dbReference type="RefSeq" id="XP_066703787.1">
    <property type="nucleotide sequence ID" value="XM_066838723.1"/>
</dbReference>
<feature type="region of interest" description="Disordered" evidence="1">
    <location>
        <begin position="40"/>
        <end position="67"/>
    </location>
</feature>
<feature type="compositionally biased region" description="Polar residues" evidence="1">
    <location>
        <begin position="369"/>
        <end position="383"/>
    </location>
</feature>
<organism evidence="2 3">
    <name type="scientific">Apiospora aurea</name>
    <dbReference type="NCBI Taxonomy" id="335848"/>
    <lineage>
        <taxon>Eukaryota</taxon>
        <taxon>Fungi</taxon>
        <taxon>Dikarya</taxon>
        <taxon>Ascomycota</taxon>
        <taxon>Pezizomycotina</taxon>
        <taxon>Sordariomycetes</taxon>
        <taxon>Xylariomycetidae</taxon>
        <taxon>Amphisphaeriales</taxon>
        <taxon>Apiosporaceae</taxon>
        <taxon>Apiospora</taxon>
    </lineage>
</organism>
<feature type="compositionally biased region" description="Acidic residues" evidence="1">
    <location>
        <begin position="385"/>
        <end position="400"/>
    </location>
</feature>
<sequence>MVPRTKPSKKRNTTLNISLATAKLSKNWRKAIDAARQTLASTSAATKTRRQLSPSSNNTTPESSQAARLTRNINDALFDPLTPQNGWAGRHRGTRYRSVKVLLTYWAETDDPAFGAAAAARALADVFQYRYGFDVLVWLIPVMQPQQALAAKLRQFARDADARQRPGESLLIFWYGGPAREDESDGGPPLWFGESFTGPTINSHIVPQVLGAAKSDVLTLYDNPHALHGYNVTGPGLCEHLGAAAYNGVVAGFAANYSANASSSADGVTSSGIDHRRYSLSFTRALIQILDSPDRAAQGISVLDIHRKLINRYQMATAAAKGSESDEAKEAALTWKMDARVLPPVPVPAAGRGGPASIVLAQLGRQTLETTAIPSPKENSQQGPEDVDEDEKESENDDGSAVELTMRLRLRPPADTVDVGRWKQWILDAPPEARQLVFIQAKDTWVGRIVDRKTLGAGAAYS</sequence>
<reference evidence="2 3" key="1">
    <citation type="submission" date="2023-01" db="EMBL/GenBank/DDBJ databases">
        <title>Analysis of 21 Apiospora genomes using comparative genomics revels a genus with tremendous synthesis potential of carbohydrate active enzymes and secondary metabolites.</title>
        <authorList>
            <person name="Sorensen T."/>
        </authorList>
    </citation>
    <scope>NUCLEOTIDE SEQUENCE [LARGE SCALE GENOMIC DNA]</scope>
    <source>
        <strain evidence="2 3">CBS 24483</strain>
    </source>
</reference>
<comment type="caution">
    <text evidence="2">The sequence shown here is derived from an EMBL/GenBank/DDBJ whole genome shotgun (WGS) entry which is preliminary data.</text>
</comment>
<feature type="region of interest" description="Disordered" evidence="1">
    <location>
        <begin position="369"/>
        <end position="406"/>
    </location>
</feature>
<evidence type="ECO:0000313" key="2">
    <source>
        <dbReference type="EMBL" id="KAK7961676.1"/>
    </source>
</evidence>
<dbReference type="Proteomes" id="UP001391051">
    <property type="component" value="Unassembled WGS sequence"/>
</dbReference>
<protein>
    <submittedName>
        <fullName evidence="2">Uncharacterized protein</fullName>
    </submittedName>
</protein>
<accession>A0ABR1QQL7</accession>
<proteinExistence type="predicted"/>
<feature type="compositionally biased region" description="Low complexity" evidence="1">
    <location>
        <begin position="53"/>
        <end position="64"/>
    </location>
</feature>
<evidence type="ECO:0000313" key="3">
    <source>
        <dbReference type="Proteomes" id="UP001391051"/>
    </source>
</evidence>
<evidence type="ECO:0000256" key="1">
    <source>
        <dbReference type="SAM" id="MobiDB-lite"/>
    </source>
</evidence>
<gene>
    <name evidence="2" type="ORF">PG986_002501</name>
</gene>
<dbReference type="GeneID" id="92071785"/>
<name>A0ABR1QQL7_9PEZI</name>
<dbReference type="EMBL" id="JAQQWE010000002">
    <property type="protein sequence ID" value="KAK7961676.1"/>
    <property type="molecule type" value="Genomic_DNA"/>
</dbReference>